<dbReference type="Gene3D" id="3.40.190.290">
    <property type="match status" value="1"/>
</dbReference>
<dbReference type="NCBIfam" id="TIGR03298">
    <property type="entry name" value="argP"/>
    <property type="match status" value="1"/>
</dbReference>
<evidence type="ECO:0000256" key="2">
    <source>
        <dbReference type="ARBA" id="ARBA00023015"/>
    </source>
</evidence>
<organism evidence="6 7">
    <name type="scientific">Paracraurococcus ruber</name>
    <dbReference type="NCBI Taxonomy" id="77675"/>
    <lineage>
        <taxon>Bacteria</taxon>
        <taxon>Pseudomonadati</taxon>
        <taxon>Pseudomonadota</taxon>
        <taxon>Alphaproteobacteria</taxon>
        <taxon>Acetobacterales</taxon>
        <taxon>Roseomonadaceae</taxon>
        <taxon>Paracraurococcus</taxon>
    </lineage>
</organism>
<dbReference type="SUPFAM" id="SSF46785">
    <property type="entry name" value="Winged helix' DNA-binding domain"/>
    <property type="match status" value="1"/>
</dbReference>
<dbReference type="InterPro" id="IPR017685">
    <property type="entry name" value="ArgP"/>
</dbReference>
<dbReference type="PANTHER" id="PTHR30579:SF2">
    <property type="entry name" value="HTH-TYPE TRANSCRIPTIONAL REGULATOR ARGP"/>
    <property type="match status" value="1"/>
</dbReference>
<dbReference type="Pfam" id="PF00126">
    <property type="entry name" value="HTH_1"/>
    <property type="match status" value="1"/>
</dbReference>
<protein>
    <submittedName>
        <fullName evidence="6">ArgP/LysG family DNA-binding transcriptional regulator</fullName>
    </submittedName>
</protein>
<dbReference type="Proteomes" id="UP000697995">
    <property type="component" value="Unassembled WGS sequence"/>
</dbReference>
<keyword evidence="3 6" id="KW-0238">DNA-binding</keyword>
<dbReference type="Gene3D" id="1.10.10.10">
    <property type="entry name" value="Winged helix-like DNA-binding domain superfamily/Winged helix DNA-binding domain"/>
    <property type="match status" value="1"/>
</dbReference>
<dbReference type="InterPro" id="IPR000847">
    <property type="entry name" value="LysR_HTH_N"/>
</dbReference>
<dbReference type="PANTHER" id="PTHR30579">
    <property type="entry name" value="TRANSCRIPTIONAL REGULATOR"/>
    <property type="match status" value="1"/>
</dbReference>
<dbReference type="RefSeq" id="WP_200306429.1">
    <property type="nucleotide sequence ID" value="NZ_NRSG01000363.1"/>
</dbReference>
<keyword evidence="4" id="KW-0804">Transcription</keyword>
<dbReference type="NCBIfam" id="NF002964">
    <property type="entry name" value="PRK03635.1"/>
    <property type="match status" value="1"/>
</dbReference>
<keyword evidence="7" id="KW-1185">Reference proteome</keyword>
<comment type="similarity">
    <text evidence="1">Belongs to the LysR transcriptional regulatory family.</text>
</comment>
<name>A0ABS1D4H8_9PROT</name>
<comment type="caution">
    <text evidence="6">The sequence shown here is derived from an EMBL/GenBank/DDBJ whole genome shotgun (WGS) entry which is preliminary data.</text>
</comment>
<proteinExistence type="inferred from homology"/>
<dbReference type="InterPro" id="IPR036390">
    <property type="entry name" value="WH_DNA-bd_sf"/>
</dbReference>
<dbReference type="SUPFAM" id="SSF53850">
    <property type="entry name" value="Periplasmic binding protein-like II"/>
    <property type="match status" value="1"/>
</dbReference>
<gene>
    <name evidence="6" type="ORF">CKO45_26490</name>
</gene>
<dbReference type="NCBIfam" id="NF009888">
    <property type="entry name" value="PRK13348.1"/>
    <property type="match status" value="1"/>
</dbReference>
<feature type="domain" description="HTH lysR-type" evidence="5">
    <location>
        <begin position="2"/>
        <end position="58"/>
    </location>
</feature>
<evidence type="ECO:0000313" key="6">
    <source>
        <dbReference type="EMBL" id="MBK1661752.1"/>
    </source>
</evidence>
<dbReference type="GO" id="GO:0003677">
    <property type="term" value="F:DNA binding"/>
    <property type="evidence" value="ECO:0007669"/>
    <property type="project" value="UniProtKB-KW"/>
</dbReference>
<evidence type="ECO:0000259" key="5">
    <source>
        <dbReference type="PROSITE" id="PS50931"/>
    </source>
</evidence>
<dbReference type="InterPro" id="IPR050176">
    <property type="entry name" value="LTTR"/>
</dbReference>
<dbReference type="InterPro" id="IPR005119">
    <property type="entry name" value="LysR_subst-bd"/>
</dbReference>
<evidence type="ECO:0000313" key="7">
    <source>
        <dbReference type="Proteomes" id="UP000697995"/>
    </source>
</evidence>
<evidence type="ECO:0000256" key="1">
    <source>
        <dbReference type="ARBA" id="ARBA00009437"/>
    </source>
</evidence>
<keyword evidence="2" id="KW-0805">Transcription regulation</keyword>
<accession>A0ABS1D4H8</accession>
<dbReference type="PROSITE" id="PS50931">
    <property type="entry name" value="HTH_LYSR"/>
    <property type="match status" value="1"/>
</dbReference>
<reference evidence="6 7" key="1">
    <citation type="journal article" date="2020" name="Microorganisms">
        <title>Osmotic Adaptation and Compatible Solute Biosynthesis of Phototrophic Bacteria as Revealed from Genome Analyses.</title>
        <authorList>
            <person name="Imhoff J.F."/>
            <person name="Rahn T."/>
            <person name="Kunzel S."/>
            <person name="Keller A."/>
            <person name="Neulinger S.C."/>
        </authorList>
    </citation>
    <scope>NUCLEOTIDE SEQUENCE [LARGE SCALE GENOMIC DNA]</scope>
    <source>
        <strain evidence="6 7">DSM 15382</strain>
    </source>
</reference>
<sequence length="308" mass="32396">MLDYASLAALAAVLREGGFERAAAVLGVTPSAVSQRVRALEERLGAVLVVRGQPPAPTEAGAILYAHAERVRLLEGELAAVLPAIGASQPMLRIAVNADSLATWFLPAAARFAERSGALLDLVTEDEGHTARRLRSGEVLAAVTADPVPVQGCRTVPLGAMRYAAVASPGYLRRHFPQGVDAAALAHAPLLRFDRRDGLQARWAQAALGLAGLDAPAHWVPSSQGFVDGALAGLGWGMNPLPLVEEHLRAGRLVELLPGRRLDVALHWQHARLGARLLEALTAEVVAAARASLPQAPAATPPRGERRG</sequence>
<evidence type="ECO:0000256" key="4">
    <source>
        <dbReference type="ARBA" id="ARBA00023163"/>
    </source>
</evidence>
<dbReference type="EMBL" id="NRSG01000363">
    <property type="protein sequence ID" value="MBK1661752.1"/>
    <property type="molecule type" value="Genomic_DNA"/>
</dbReference>
<evidence type="ECO:0000256" key="3">
    <source>
        <dbReference type="ARBA" id="ARBA00023125"/>
    </source>
</evidence>
<dbReference type="InterPro" id="IPR036388">
    <property type="entry name" value="WH-like_DNA-bd_sf"/>
</dbReference>
<dbReference type="Pfam" id="PF03466">
    <property type="entry name" value="LysR_substrate"/>
    <property type="match status" value="1"/>
</dbReference>